<reference evidence="1 2" key="1">
    <citation type="submission" date="2015-12" db="EMBL/GenBank/DDBJ databases">
        <title>Draft genome of the nematode, Onchocerca flexuosa.</title>
        <authorList>
            <person name="Mitreva M."/>
        </authorList>
    </citation>
    <scope>NUCLEOTIDE SEQUENCE [LARGE SCALE GENOMIC DNA]</scope>
    <source>
        <strain evidence="1">Red Deer</strain>
    </source>
</reference>
<evidence type="ECO:0000313" key="2">
    <source>
        <dbReference type="Proteomes" id="UP000242913"/>
    </source>
</evidence>
<protein>
    <submittedName>
        <fullName evidence="1">Uncharacterized protein</fullName>
    </submittedName>
</protein>
<name>A0A238BXG9_9BILA</name>
<dbReference type="EMBL" id="KZ269995">
    <property type="protein sequence ID" value="OZC09318.1"/>
    <property type="molecule type" value="Genomic_DNA"/>
</dbReference>
<keyword evidence="2" id="KW-1185">Reference proteome</keyword>
<dbReference type="AlphaFoldDB" id="A0A238BXG9"/>
<dbReference type="OrthoDB" id="5919401at2759"/>
<accession>A0A238BXG9</accession>
<gene>
    <name evidence="1" type="ORF">X798_03659</name>
</gene>
<organism evidence="1 2">
    <name type="scientific">Onchocerca flexuosa</name>
    <dbReference type="NCBI Taxonomy" id="387005"/>
    <lineage>
        <taxon>Eukaryota</taxon>
        <taxon>Metazoa</taxon>
        <taxon>Ecdysozoa</taxon>
        <taxon>Nematoda</taxon>
        <taxon>Chromadorea</taxon>
        <taxon>Rhabditida</taxon>
        <taxon>Spirurina</taxon>
        <taxon>Spiruromorpha</taxon>
        <taxon>Filarioidea</taxon>
        <taxon>Onchocercidae</taxon>
        <taxon>Onchocerca</taxon>
    </lineage>
</organism>
<sequence>MGCRFSRTNDADLEIDSDSTNVTAETANQSLIETTEYLVNSQSVLTSNIPEALNPTIVSDEGSVKETTASTDYMKNTCSSVHWNTPIRDRIKLRPKKNLPPKFLEGCSEFFSVDSYLYASLFKFHNLSKRAFTFIEFPKRVVDMN</sequence>
<evidence type="ECO:0000313" key="1">
    <source>
        <dbReference type="EMBL" id="OZC09318.1"/>
    </source>
</evidence>
<dbReference type="Proteomes" id="UP000242913">
    <property type="component" value="Unassembled WGS sequence"/>
</dbReference>
<proteinExistence type="predicted"/>